<keyword evidence="5" id="KW-1185">Reference proteome</keyword>
<dbReference type="RefSeq" id="WP_104449107.1">
    <property type="nucleotide sequence ID" value="NZ_NIRS01000003.1"/>
</dbReference>
<organism evidence="4 5">
    <name type="scientific">Pseudomonas laurylsulfatiphila</name>
    <dbReference type="NCBI Taxonomy" id="2011015"/>
    <lineage>
        <taxon>Bacteria</taxon>
        <taxon>Pseudomonadati</taxon>
        <taxon>Pseudomonadota</taxon>
        <taxon>Gammaproteobacteria</taxon>
        <taxon>Pseudomonadales</taxon>
        <taxon>Pseudomonadaceae</taxon>
        <taxon>Pseudomonas</taxon>
    </lineage>
</organism>
<dbReference type="PANTHER" id="PTHR43656">
    <property type="entry name" value="BINDING OXIDOREDUCTASE, PUTATIVE (AFU_ORTHOLOGUE AFUA_2G08260)-RELATED"/>
    <property type="match status" value="1"/>
</dbReference>
<keyword evidence="1" id="KW-0285">Flavoprotein</keyword>
<dbReference type="InterPro" id="IPR001155">
    <property type="entry name" value="OxRdtase_FMN_N"/>
</dbReference>
<dbReference type="GO" id="GO:0010181">
    <property type="term" value="F:FMN binding"/>
    <property type="evidence" value="ECO:0007669"/>
    <property type="project" value="InterPro"/>
</dbReference>
<comment type="caution">
    <text evidence="4">The sequence shown here is derived from an EMBL/GenBank/DDBJ whole genome shotgun (WGS) entry which is preliminary data.</text>
</comment>
<dbReference type="PANTHER" id="PTHR43656:SF2">
    <property type="entry name" value="BINDING OXIDOREDUCTASE, PUTATIVE (AFU_ORTHOLOGUE AFUA_2G08260)-RELATED"/>
    <property type="match status" value="1"/>
</dbReference>
<dbReference type="InterPro" id="IPR051799">
    <property type="entry name" value="NADH_flavin_oxidoreductase"/>
</dbReference>
<dbReference type="CDD" id="cd02803">
    <property type="entry name" value="OYE_like_FMN_family"/>
    <property type="match status" value="1"/>
</dbReference>
<evidence type="ECO:0000256" key="1">
    <source>
        <dbReference type="ARBA" id="ARBA00022630"/>
    </source>
</evidence>
<dbReference type="InterPro" id="IPR013785">
    <property type="entry name" value="Aldolase_TIM"/>
</dbReference>
<dbReference type="Gene3D" id="3.20.20.70">
    <property type="entry name" value="Aldolase class I"/>
    <property type="match status" value="1"/>
</dbReference>
<evidence type="ECO:0000259" key="3">
    <source>
        <dbReference type="Pfam" id="PF00724"/>
    </source>
</evidence>
<proteinExistence type="predicted"/>
<feature type="domain" description="NADH:flavin oxidoreductase/NADH oxidase N-terminal" evidence="3">
    <location>
        <begin position="7"/>
        <end position="254"/>
    </location>
</feature>
<dbReference type="Proteomes" id="UP000238541">
    <property type="component" value="Unassembled WGS sequence"/>
</dbReference>
<dbReference type="EMBL" id="NIRS01000003">
    <property type="protein sequence ID" value="PPK38511.1"/>
    <property type="molecule type" value="Genomic_DNA"/>
</dbReference>
<keyword evidence="2" id="KW-0560">Oxidoreductase</keyword>
<dbReference type="GO" id="GO:0016491">
    <property type="term" value="F:oxidoreductase activity"/>
    <property type="evidence" value="ECO:0007669"/>
    <property type="project" value="UniProtKB-KW"/>
</dbReference>
<dbReference type="SUPFAM" id="SSF51395">
    <property type="entry name" value="FMN-linked oxidoreductases"/>
    <property type="match status" value="1"/>
</dbReference>
<evidence type="ECO:0000313" key="5">
    <source>
        <dbReference type="Proteomes" id="UP000238541"/>
    </source>
</evidence>
<accession>A0A2S6FM64</accession>
<dbReference type="AlphaFoldDB" id="A0A2S6FM64"/>
<evidence type="ECO:0000313" key="4">
    <source>
        <dbReference type="EMBL" id="PPK38511.1"/>
    </source>
</evidence>
<reference evidence="5" key="1">
    <citation type="submission" date="2017-06" db="EMBL/GenBank/DDBJ databases">
        <authorList>
            <person name="Furmanczyk E.M."/>
        </authorList>
    </citation>
    <scope>NUCLEOTIDE SEQUENCE [LARGE SCALE GENOMIC DNA]</scope>
    <source>
        <strain evidence="5">AP3_16</strain>
    </source>
</reference>
<protein>
    <submittedName>
        <fullName evidence="4">NADH:flavin oxidoreductase</fullName>
    </submittedName>
</protein>
<evidence type="ECO:0000256" key="2">
    <source>
        <dbReference type="ARBA" id="ARBA00023002"/>
    </source>
</evidence>
<gene>
    <name evidence="4" type="ORF">CD175_11910</name>
</gene>
<name>A0A2S6FM64_9PSED</name>
<dbReference type="Pfam" id="PF00724">
    <property type="entry name" value="Oxidored_FMN"/>
    <property type="match status" value="1"/>
</dbReference>
<sequence>MSLALEKLLAPAQLAGLGLRNRVIKTATFEGMCQNGMPSDGLIRHHAEIAAGGTGLTTVAYCGVSPDGLTFKDQMWMHDGVRPQLLRLAAAVHAEGGAVSAQLAHCGNFSRNKPRNIPRPRGPSRSINQYGLLSGLPLGGAMTAADIRKTIAEYAAAAAFVKDVGFDAIEIHMGHGYLLSQFISPALNKRRDEYGGSLENRMRLPLEILAAVRKAVGVDFPLLAKLNLSDGFATGLQIDEACRAAQLLERGGLNAIVMSGGVVSRTSMYLFRGTSPLAQMIPLEKNPLQRKAMQWFGAANFQELPYEELYFLDLARQMRRSVKMPLVYLGGVSSAAGMRRVMEEGFDFIAMGRALLQDQNLLQRVREQGESWVSRCNHCNQCVASMALPGGTRCVLDEPRAFVR</sequence>